<feature type="transmembrane region" description="Helical" evidence="1">
    <location>
        <begin position="42"/>
        <end position="63"/>
    </location>
</feature>
<keyword evidence="3" id="KW-1185">Reference proteome</keyword>
<sequence>MNEETQYCTSYARRSLGVAIALLPFLVVVASLISPWHSPLKLIPIGLGIVAVTFTALNLWITLILPSIQKKKNESNGTNHSTSVFPILGTLFAFGACLVGFGHTTPSILALIAFLLDLGGLPWFIVFTWRDQSFWDTPLNQGAIQSELDNA</sequence>
<evidence type="ECO:0000313" key="3">
    <source>
        <dbReference type="Proteomes" id="UP001243717"/>
    </source>
</evidence>
<protein>
    <submittedName>
        <fullName evidence="2">Uncharacterized protein</fullName>
    </submittedName>
</protein>
<organism evidence="2 3">
    <name type="scientific">Thalassobacterium sedimentorum</name>
    <dbReference type="NCBI Taxonomy" id="3041258"/>
    <lineage>
        <taxon>Bacteria</taxon>
        <taxon>Pseudomonadati</taxon>
        <taxon>Verrucomicrobiota</taxon>
        <taxon>Opitutia</taxon>
        <taxon>Puniceicoccales</taxon>
        <taxon>Coraliomargaritaceae</taxon>
        <taxon>Thalassobacterium</taxon>
    </lineage>
</organism>
<comment type="caution">
    <text evidence="2">The sequence shown here is derived from an EMBL/GenBank/DDBJ whole genome shotgun (WGS) entry which is preliminary data.</text>
</comment>
<evidence type="ECO:0000256" key="1">
    <source>
        <dbReference type="SAM" id="Phobius"/>
    </source>
</evidence>
<feature type="transmembrane region" description="Helical" evidence="1">
    <location>
        <begin position="16"/>
        <end position="36"/>
    </location>
</feature>
<keyword evidence="1" id="KW-0812">Transmembrane</keyword>
<dbReference type="RefSeq" id="WP_308986852.1">
    <property type="nucleotide sequence ID" value="NZ_JARXIC010000084.1"/>
</dbReference>
<reference evidence="2 3" key="1">
    <citation type="submission" date="2023-04" db="EMBL/GenBank/DDBJ databases">
        <title>A novel bacteria isolated from coastal sediment.</title>
        <authorList>
            <person name="Liu X.-J."/>
            <person name="Du Z.-J."/>
        </authorList>
    </citation>
    <scope>NUCLEOTIDE SEQUENCE [LARGE SCALE GENOMIC DNA]</scope>
    <source>
        <strain evidence="2 3">SDUM461004</strain>
    </source>
</reference>
<feature type="transmembrane region" description="Helical" evidence="1">
    <location>
        <begin position="84"/>
        <end position="102"/>
    </location>
</feature>
<proteinExistence type="predicted"/>
<feature type="transmembrane region" description="Helical" evidence="1">
    <location>
        <begin position="108"/>
        <end position="129"/>
    </location>
</feature>
<gene>
    <name evidence="2" type="ORF">QEH59_18470</name>
</gene>
<keyword evidence="1" id="KW-1133">Transmembrane helix</keyword>
<dbReference type="Proteomes" id="UP001243717">
    <property type="component" value="Unassembled WGS sequence"/>
</dbReference>
<keyword evidence="1" id="KW-0472">Membrane</keyword>
<accession>A0ABU1ARB1</accession>
<dbReference type="EMBL" id="JARXIC010000084">
    <property type="protein sequence ID" value="MDQ8196420.1"/>
    <property type="molecule type" value="Genomic_DNA"/>
</dbReference>
<evidence type="ECO:0000313" key="2">
    <source>
        <dbReference type="EMBL" id="MDQ8196420.1"/>
    </source>
</evidence>
<name>A0ABU1ARB1_9BACT</name>